<dbReference type="Proteomes" id="UP000887228">
    <property type="component" value="Unassembled WGS sequence"/>
</dbReference>
<dbReference type="Proteomes" id="UP000887212">
    <property type="component" value="Unassembled WGS sequence"/>
</dbReference>
<reference evidence="1 4" key="1">
    <citation type="submission" date="2021-07" db="EMBL/GenBank/DDBJ databases">
        <title>Whole genome sequencing of carbapenem-resistant Pseudomonas spp. isolated in Japan.</title>
        <authorList>
            <person name="Suzuki M."/>
            <person name="Maehana S."/>
            <person name="Kitasato H."/>
        </authorList>
    </citation>
    <scope>NUCLEOTIDE SEQUENCE</scope>
    <source>
        <strain evidence="1">KAM435</strain>
        <strain evidence="2 4">KAM436</strain>
    </source>
</reference>
<evidence type="ECO:0000313" key="1">
    <source>
        <dbReference type="EMBL" id="GIZ86691.1"/>
    </source>
</evidence>
<evidence type="ECO:0000313" key="3">
    <source>
        <dbReference type="Proteomes" id="UP000887212"/>
    </source>
</evidence>
<evidence type="ECO:0000313" key="4">
    <source>
        <dbReference type="Proteomes" id="UP000887228"/>
    </source>
</evidence>
<accession>A0AA37CC63</accession>
<organism evidence="1 3">
    <name type="scientific">Aquipseudomonas alcaligenes</name>
    <name type="common">Pseudomonas alcaligenes</name>
    <dbReference type="NCBI Taxonomy" id="43263"/>
    <lineage>
        <taxon>Bacteria</taxon>
        <taxon>Pseudomonadati</taxon>
        <taxon>Pseudomonadota</taxon>
        <taxon>Gammaproteobacteria</taxon>
        <taxon>Pseudomonadales</taxon>
        <taxon>Pseudomonadaceae</taxon>
        <taxon>Aquipseudomonas</taxon>
    </lineage>
</organism>
<name>A0AA37CC63_AQUAC</name>
<comment type="caution">
    <text evidence="1">The sequence shown here is derived from an EMBL/GenBank/DDBJ whole genome shotgun (WGS) entry which is preliminary data.</text>
</comment>
<sequence>MRWAAAVKLPVSATQTKARMLKRVSMKGSAGEGEEFCHRSLAVIIAISVHNPSSNPALIRRTQPL</sequence>
<evidence type="ECO:0000313" key="2">
    <source>
        <dbReference type="EMBL" id="GIZ91545.1"/>
    </source>
</evidence>
<protein>
    <submittedName>
        <fullName evidence="1">Uncharacterized protein</fullName>
    </submittedName>
</protein>
<dbReference type="AlphaFoldDB" id="A0AA37CC63"/>
<proteinExistence type="predicted"/>
<dbReference type="EMBL" id="BPMT01000001">
    <property type="protein sequence ID" value="GIZ91545.1"/>
    <property type="molecule type" value="Genomic_DNA"/>
</dbReference>
<gene>
    <name evidence="1" type="ORF">KAM435_00180</name>
    <name evidence="2" type="ORF">KAM436_05130</name>
</gene>
<dbReference type="EMBL" id="BPMS01000001">
    <property type="protein sequence ID" value="GIZ86691.1"/>
    <property type="molecule type" value="Genomic_DNA"/>
</dbReference>